<evidence type="ECO:0000313" key="2">
    <source>
        <dbReference type="EMBL" id="PCC41230.1"/>
    </source>
</evidence>
<name>A0A2A3YPL2_BREAU</name>
<sequence length="53" mass="6183">MAEEPRPQGSIQLRGGDGELRIRVGDYRIIYDVYDGELHVLVLRVGHRREVHR</sequence>
<evidence type="ECO:0000256" key="1">
    <source>
        <dbReference type="ARBA" id="ARBA00022649"/>
    </source>
</evidence>
<evidence type="ECO:0000313" key="3">
    <source>
        <dbReference type="Proteomes" id="UP000218620"/>
    </source>
</evidence>
<comment type="caution">
    <text evidence="2">The sequence shown here is derived from an EMBL/GenBank/DDBJ whole genome shotgun (WGS) entry which is preliminary data.</text>
</comment>
<dbReference type="Gene3D" id="3.30.2310.20">
    <property type="entry name" value="RelE-like"/>
    <property type="match status" value="1"/>
</dbReference>
<dbReference type="InterPro" id="IPR035093">
    <property type="entry name" value="RelE/ParE_toxin_dom_sf"/>
</dbReference>
<protein>
    <recommendedName>
        <fullName evidence="4">Type II toxin-antitoxin system RelE/ParE family toxin</fullName>
    </recommendedName>
</protein>
<dbReference type="EMBL" id="NRGQ01000050">
    <property type="protein sequence ID" value="PCC41230.1"/>
    <property type="molecule type" value="Genomic_DNA"/>
</dbReference>
<keyword evidence="1" id="KW-1277">Toxin-antitoxin system</keyword>
<dbReference type="SUPFAM" id="SSF143011">
    <property type="entry name" value="RelE-like"/>
    <property type="match status" value="1"/>
</dbReference>
<dbReference type="Pfam" id="PF05016">
    <property type="entry name" value="ParE_toxin"/>
    <property type="match status" value="1"/>
</dbReference>
<proteinExistence type="predicted"/>
<dbReference type="InterPro" id="IPR007712">
    <property type="entry name" value="RelE/ParE_toxin"/>
</dbReference>
<organism evidence="2 3">
    <name type="scientific">Brevibacterium aurantiacum</name>
    <dbReference type="NCBI Taxonomy" id="273384"/>
    <lineage>
        <taxon>Bacteria</taxon>
        <taxon>Bacillati</taxon>
        <taxon>Actinomycetota</taxon>
        <taxon>Actinomycetes</taxon>
        <taxon>Micrococcales</taxon>
        <taxon>Brevibacteriaceae</taxon>
        <taxon>Brevibacterium</taxon>
    </lineage>
</organism>
<dbReference type="AlphaFoldDB" id="A0A2A3YPL2"/>
<dbReference type="Proteomes" id="UP000218620">
    <property type="component" value="Unassembled WGS sequence"/>
</dbReference>
<evidence type="ECO:0008006" key="4">
    <source>
        <dbReference type="Google" id="ProtNLM"/>
    </source>
</evidence>
<accession>A0A2A3YPL2</accession>
<reference evidence="2 3" key="1">
    <citation type="journal article" date="2017" name="Elife">
        <title>Extensive horizontal gene transfer in cheese-associated bacteria.</title>
        <authorList>
            <person name="Bonham K.S."/>
            <person name="Wolfe B.E."/>
            <person name="Dutton R.J."/>
        </authorList>
    </citation>
    <scope>NUCLEOTIDE SEQUENCE [LARGE SCALE GENOMIC DNA]</scope>
    <source>
        <strain evidence="2 3">962_8</strain>
    </source>
</reference>
<gene>
    <name evidence="2" type="ORF">CIK65_18760</name>
</gene>